<dbReference type="RefSeq" id="WP_095900980.1">
    <property type="nucleotide sequence ID" value="NZ_CP022383.1"/>
</dbReference>
<organism evidence="2 3">
    <name type="scientific">Capnocytophaga sputigena</name>
    <dbReference type="NCBI Taxonomy" id="1019"/>
    <lineage>
        <taxon>Bacteria</taxon>
        <taxon>Pseudomonadati</taxon>
        <taxon>Bacteroidota</taxon>
        <taxon>Flavobacteriia</taxon>
        <taxon>Flavobacteriales</taxon>
        <taxon>Flavobacteriaceae</taxon>
        <taxon>Capnocytophaga</taxon>
    </lineage>
</organism>
<keyword evidence="1" id="KW-0732">Signal</keyword>
<gene>
    <name evidence="2" type="ORF">CGC59_04370</name>
</gene>
<reference evidence="3" key="1">
    <citation type="submission" date="2017-06" db="EMBL/GenBank/DDBJ databases">
        <title>Capnocytophaga spp. assemblies.</title>
        <authorList>
            <person name="Gulvik C.A."/>
        </authorList>
    </citation>
    <scope>NUCLEOTIDE SEQUENCE [LARGE SCALE GENOMIC DNA]</scope>
    <source>
        <strain evidence="3">H4486</strain>
    </source>
</reference>
<dbReference type="EMBL" id="CP022383">
    <property type="protein sequence ID" value="ATA78959.1"/>
    <property type="molecule type" value="Genomic_DNA"/>
</dbReference>
<dbReference type="AlphaFoldDB" id="A0A250F1D4"/>
<proteinExistence type="predicted"/>
<evidence type="ECO:0000256" key="1">
    <source>
        <dbReference type="SAM" id="SignalP"/>
    </source>
</evidence>
<name>A0A250F1D4_CAPSP</name>
<accession>A0A250F1D4</accession>
<dbReference type="Proteomes" id="UP000217334">
    <property type="component" value="Chromosome"/>
</dbReference>
<feature type="chain" id="PRO_5013123443" evidence="1">
    <location>
        <begin position="17"/>
        <end position="700"/>
    </location>
</feature>
<sequence length="700" mass="80202">MKYILPLLFCSLSVLAQNKDIQGVYKFSLQNAGELHLNSDNTYNLTLFSGNYSIEGDKITFTSAPNPSFALHKEEGKSSQLELTFYIANELGNYIYVGYENAKGEVTYTALTALHPVKYSEALRVTIPRTKYLYLVDTQMAEYIQQFTEHQSNAKVKVEKFAIGKQTNALKINYLSHPHNMLEEVNFVYDAPTQSLIVADEHIDSIALFKKKDNPLSSQFPLVSINPLPNWQQQLHKASAELAITPEKTLKEALQKAKKEQQLLVILTATEGWNEKLVNYLTDKYSKDWEEGDDSEETPQITLPYVYYVASRKDHKWLKKHGFSTTIPQLIVVGENETIVYSQPIDPEAEYFNNAMDAEVYQAIVLARKVDKTLTNPQAPITEVLQVMNDVFQVNYKVNLYYLLPKVAETDEEDQTDYFLGLQPERIYRLQLTPAQLTTQWERLVAHYNEKKPLNQSYYSLLARNFGAASLSHKIFNTPNPLSLTDYKAICYLVENYSAVKDEKIDVYSTSLYRTIKELATNKVVPFKELQHTLLEAEKQQLLSLNNLVDFYEKYTPNELTSFFVTYFNTLKAEGGGSVLAALDKRFEQQKENNDWKRYKYQFALVANNIAWKVFEEENTDVSKVNQAVEWAKIAADLVPENPFMLDTLACLLYTQGDKATASSIQQKAVKLMKILVETEEESVSDLKEMEKHLSIFNAK</sequence>
<evidence type="ECO:0000313" key="3">
    <source>
        <dbReference type="Proteomes" id="UP000217334"/>
    </source>
</evidence>
<feature type="signal peptide" evidence="1">
    <location>
        <begin position="1"/>
        <end position="16"/>
    </location>
</feature>
<protein>
    <submittedName>
        <fullName evidence="2">Uncharacterized protein</fullName>
    </submittedName>
</protein>
<evidence type="ECO:0000313" key="2">
    <source>
        <dbReference type="EMBL" id="ATA78959.1"/>
    </source>
</evidence>